<comment type="subcellular location">
    <subcellularLocation>
        <location evidence="1">Cytoplasm</location>
    </subcellularLocation>
</comment>
<dbReference type="Pfam" id="PF05729">
    <property type="entry name" value="NACHT"/>
    <property type="match status" value="1"/>
</dbReference>
<evidence type="ECO:0000256" key="5">
    <source>
        <dbReference type="ARBA" id="ARBA00022741"/>
    </source>
</evidence>
<dbReference type="PROSITE" id="PS50837">
    <property type="entry name" value="NACHT"/>
    <property type="match status" value="1"/>
</dbReference>
<dbReference type="InterPro" id="IPR032675">
    <property type="entry name" value="LRR_dom_sf"/>
</dbReference>
<keyword evidence="4" id="KW-0677">Repeat</keyword>
<keyword evidence="6" id="KW-0067">ATP-binding</keyword>
<gene>
    <name evidence="8" type="ORF">M9458_054208</name>
</gene>
<evidence type="ECO:0000313" key="8">
    <source>
        <dbReference type="EMBL" id="KAL0150391.1"/>
    </source>
</evidence>
<evidence type="ECO:0000256" key="2">
    <source>
        <dbReference type="ARBA" id="ARBA00022490"/>
    </source>
</evidence>
<dbReference type="InterPro" id="IPR041267">
    <property type="entry name" value="NLRP_HD2"/>
</dbReference>
<evidence type="ECO:0000256" key="6">
    <source>
        <dbReference type="ARBA" id="ARBA00022840"/>
    </source>
</evidence>
<keyword evidence="9" id="KW-1185">Reference proteome</keyword>
<dbReference type="GO" id="GO:0005737">
    <property type="term" value="C:cytoplasm"/>
    <property type="evidence" value="ECO:0007669"/>
    <property type="project" value="UniProtKB-SubCell"/>
</dbReference>
<keyword evidence="2" id="KW-0963">Cytoplasm</keyword>
<evidence type="ECO:0000256" key="4">
    <source>
        <dbReference type="ARBA" id="ARBA00022737"/>
    </source>
</evidence>
<feature type="domain" description="NACHT" evidence="7">
    <location>
        <begin position="1"/>
        <end position="130"/>
    </location>
</feature>
<evidence type="ECO:0000256" key="1">
    <source>
        <dbReference type="ARBA" id="ARBA00004496"/>
    </source>
</evidence>
<organism evidence="8 9">
    <name type="scientific">Cirrhinus mrigala</name>
    <name type="common">Mrigala</name>
    <dbReference type="NCBI Taxonomy" id="683832"/>
    <lineage>
        <taxon>Eukaryota</taxon>
        <taxon>Metazoa</taxon>
        <taxon>Chordata</taxon>
        <taxon>Craniata</taxon>
        <taxon>Vertebrata</taxon>
        <taxon>Euteleostomi</taxon>
        <taxon>Actinopterygii</taxon>
        <taxon>Neopterygii</taxon>
        <taxon>Teleostei</taxon>
        <taxon>Ostariophysi</taxon>
        <taxon>Cypriniformes</taxon>
        <taxon>Cyprinidae</taxon>
        <taxon>Labeoninae</taxon>
        <taxon>Labeonini</taxon>
        <taxon>Cirrhinus</taxon>
    </lineage>
</organism>
<dbReference type="InterPro" id="IPR051261">
    <property type="entry name" value="NLR"/>
</dbReference>
<keyword evidence="5" id="KW-0547">Nucleotide-binding</keyword>
<dbReference type="AlphaFoldDB" id="A0ABD0MPB7"/>
<dbReference type="Gene3D" id="3.40.50.300">
    <property type="entry name" value="P-loop containing nucleotide triphosphate hydrolases"/>
    <property type="match status" value="1"/>
</dbReference>
<comment type="caution">
    <text evidence="8">The sequence shown here is derived from an EMBL/GenBank/DDBJ whole genome shotgun (WGS) entry which is preliminary data.</text>
</comment>
<protein>
    <recommendedName>
        <fullName evidence="7">NACHT domain-containing protein</fullName>
    </recommendedName>
</protein>
<proteinExistence type="predicted"/>
<dbReference type="GO" id="GO:0005524">
    <property type="term" value="F:ATP binding"/>
    <property type="evidence" value="ECO:0007669"/>
    <property type="project" value="UniProtKB-KW"/>
</dbReference>
<dbReference type="Pfam" id="PF17776">
    <property type="entry name" value="NLRC4_HD2"/>
    <property type="match status" value="1"/>
</dbReference>
<evidence type="ECO:0000259" key="7">
    <source>
        <dbReference type="PROSITE" id="PS50837"/>
    </source>
</evidence>
<reference evidence="8 9" key="1">
    <citation type="submission" date="2024-05" db="EMBL/GenBank/DDBJ databases">
        <title>Genome sequencing and assembly of Indian major carp, Cirrhinus mrigala (Hamilton, 1822).</title>
        <authorList>
            <person name="Mohindra V."/>
            <person name="Chowdhury L.M."/>
            <person name="Lal K."/>
            <person name="Jena J.K."/>
        </authorList>
    </citation>
    <scope>NUCLEOTIDE SEQUENCE [LARGE SCALE GENOMIC DNA]</scope>
    <source>
        <strain evidence="8">CM1030</strain>
        <tissue evidence="8">Blood</tissue>
    </source>
</reference>
<accession>A0ABD0MPB7</accession>
<dbReference type="Pfam" id="PF17779">
    <property type="entry name" value="WHD_NOD2"/>
    <property type="match status" value="1"/>
</dbReference>
<dbReference type="InterPro" id="IPR027417">
    <property type="entry name" value="P-loop_NTPase"/>
</dbReference>
<dbReference type="PANTHER" id="PTHR24106">
    <property type="entry name" value="NACHT, LRR AND CARD DOMAINS-CONTAINING"/>
    <property type="match status" value="1"/>
</dbReference>
<evidence type="ECO:0000313" key="9">
    <source>
        <dbReference type="Proteomes" id="UP001529510"/>
    </source>
</evidence>
<dbReference type="InterPro" id="IPR041075">
    <property type="entry name" value="NOD1/2_WH"/>
</dbReference>
<dbReference type="EMBL" id="JAMKFB020000295">
    <property type="protein sequence ID" value="KAL0150391.1"/>
    <property type="molecule type" value="Genomic_DNA"/>
</dbReference>
<sequence length="418" mass="47851">MGIAGVGKTVSVNKFILDWAEGKENKEIVFIFPLPFRSLNLIKEEISLMELLHKYCFSGLKELTSLPEGDGKVMFIFDGLDECRFPLKFKESDGFKDVNDITSVSKIVTNLIKRHLVPSALIWITSRPAAASLIPRNYTDQVTEVRGFNDVQKERYFIKNSSPEVAENIIRHIRKSRSLYIMCHIPVFCWISLTVLQPLLAQESNNKTPTTLTGMYINFLLSQMQQMETKYNDLKLKGKAWSSDQIILMLGKLAFQQLEKGNLIFYKEDLEECGLDVGGGENGHLDLFLRFLLGLSLESNQSDLKELLPGLEVKTENIKDTTDYIKTKIEKENSVERTINLFHCLSELKDDFVEEIQRNLSSGNLSTQNLSSAQWSALVFVLQMSEETQEMFILQKYRRSDEALERLLPVIKNTRRAL</sequence>
<keyword evidence="3" id="KW-0433">Leucine-rich repeat</keyword>
<name>A0ABD0MPB7_CIRMR</name>
<dbReference type="InterPro" id="IPR007111">
    <property type="entry name" value="NACHT_NTPase"/>
</dbReference>
<evidence type="ECO:0000256" key="3">
    <source>
        <dbReference type="ARBA" id="ARBA00022614"/>
    </source>
</evidence>
<dbReference type="Gene3D" id="3.80.10.10">
    <property type="entry name" value="Ribonuclease Inhibitor"/>
    <property type="match status" value="1"/>
</dbReference>
<dbReference type="Proteomes" id="UP001529510">
    <property type="component" value="Unassembled WGS sequence"/>
</dbReference>